<evidence type="ECO:0000259" key="3">
    <source>
        <dbReference type="Pfam" id="PF01370"/>
    </source>
</evidence>
<keyword evidence="1" id="KW-0560">Oxidoreductase</keyword>
<accession>A0A8H3G5J3</accession>
<dbReference type="GO" id="GO:0016616">
    <property type="term" value="F:oxidoreductase activity, acting on the CH-OH group of donors, NAD or NADP as acceptor"/>
    <property type="evidence" value="ECO:0007669"/>
    <property type="project" value="TreeGrafter"/>
</dbReference>
<sequence>MASQTLILLTGATGFIGFRTLVFALKAGYSVRCALRDPKKEPTILSNPAIKSLQLAPNILTFTTVPDLTVHCAYTEAMRDVTHVIHIASPLPRANPTGYLTPEKSFIQPALRGALEVLEAAKHAGTVRRVVLTSSVTALIPSPVWMGIDPSTETYGPASRIPTPKGPFPDNGKAYGASKTAQLNAVEEWTRKETPRFSVVTIHPSWVLGRNDLASTVEELWAGTNRFPLDIAIGKKFDEPRTGACVHVDDVARAHVLALGENVQGNRSFVLNSPMRWEKVGGVLERDFGNGVEKGLLSTEGEQRTAPIDIRGEETEIVLGFRYLSFEAQVKSVVGQYLELKGLEGET</sequence>
<gene>
    <name evidence="4" type="ORF">ALECFALPRED_006729</name>
</gene>
<name>A0A8H3G5J3_9LECA</name>
<keyword evidence="5" id="KW-1185">Reference proteome</keyword>
<comment type="caution">
    <text evidence="4">The sequence shown here is derived from an EMBL/GenBank/DDBJ whole genome shotgun (WGS) entry which is preliminary data.</text>
</comment>
<dbReference type="EMBL" id="CAJPDR010000435">
    <property type="protein sequence ID" value="CAF9936195.1"/>
    <property type="molecule type" value="Genomic_DNA"/>
</dbReference>
<dbReference type="AlphaFoldDB" id="A0A8H3G5J3"/>
<evidence type="ECO:0000256" key="1">
    <source>
        <dbReference type="ARBA" id="ARBA00023002"/>
    </source>
</evidence>
<protein>
    <recommendedName>
        <fullName evidence="3">NAD-dependent epimerase/dehydratase domain-containing protein</fullName>
    </recommendedName>
</protein>
<evidence type="ECO:0000313" key="5">
    <source>
        <dbReference type="Proteomes" id="UP000664203"/>
    </source>
</evidence>
<dbReference type="PANTHER" id="PTHR10366:SF564">
    <property type="entry name" value="STEROL-4-ALPHA-CARBOXYLATE 3-DEHYDROGENASE, DECARBOXYLATING"/>
    <property type="match status" value="1"/>
</dbReference>
<dbReference type="Proteomes" id="UP000664203">
    <property type="component" value="Unassembled WGS sequence"/>
</dbReference>
<dbReference type="PANTHER" id="PTHR10366">
    <property type="entry name" value="NAD DEPENDENT EPIMERASE/DEHYDRATASE"/>
    <property type="match status" value="1"/>
</dbReference>
<evidence type="ECO:0000313" key="4">
    <source>
        <dbReference type="EMBL" id="CAF9936195.1"/>
    </source>
</evidence>
<proteinExistence type="inferred from homology"/>
<dbReference type="OrthoDB" id="2735536at2759"/>
<organism evidence="4 5">
    <name type="scientific">Alectoria fallacina</name>
    <dbReference type="NCBI Taxonomy" id="1903189"/>
    <lineage>
        <taxon>Eukaryota</taxon>
        <taxon>Fungi</taxon>
        <taxon>Dikarya</taxon>
        <taxon>Ascomycota</taxon>
        <taxon>Pezizomycotina</taxon>
        <taxon>Lecanoromycetes</taxon>
        <taxon>OSLEUM clade</taxon>
        <taxon>Lecanoromycetidae</taxon>
        <taxon>Lecanorales</taxon>
        <taxon>Lecanorineae</taxon>
        <taxon>Parmeliaceae</taxon>
        <taxon>Alectoria</taxon>
    </lineage>
</organism>
<dbReference type="InterPro" id="IPR036291">
    <property type="entry name" value="NAD(P)-bd_dom_sf"/>
</dbReference>
<reference evidence="4" key="1">
    <citation type="submission" date="2021-03" db="EMBL/GenBank/DDBJ databases">
        <authorList>
            <person name="Tagirdzhanova G."/>
        </authorList>
    </citation>
    <scope>NUCLEOTIDE SEQUENCE</scope>
</reference>
<dbReference type="InterPro" id="IPR001509">
    <property type="entry name" value="Epimerase_deHydtase"/>
</dbReference>
<dbReference type="Pfam" id="PF01370">
    <property type="entry name" value="Epimerase"/>
    <property type="match status" value="1"/>
</dbReference>
<dbReference type="SUPFAM" id="SSF51735">
    <property type="entry name" value="NAD(P)-binding Rossmann-fold domains"/>
    <property type="match status" value="1"/>
</dbReference>
<dbReference type="InterPro" id="IPR050425">
    <property type="entry name" value="NAD(P)_dehydrat-like"/>
</dbReference>
<dbReference type="Gene3D" id="3.40.50.720">
    <property type="entry name" value="NAD(P)-binding Rossmann-like Domain"/>
    <property type="match status" value="1"/>
</dbReference>
<comment type="similarity">
    <text evidence="2">Belongs to the NAD(P)-dependent epimerase/dehydratase family. Dihydroflavonol-4-reductase subfamily.</text>
</comment>
<feature type="domain" description="NAD-dependent epimerase/dehydratase" evidence="3">
    <location>
        <begin position="7"/>
        <end position="265"/>
    </location>
</feature>
<evidence type="ECO:0000256" key="2">
    <source>
        <dbReference type="ARBA" id="ARBA00023445"/>
    </source>
</evidence>